<organism evidence="1 2">
    <name type="scientific">candidate division Kazan bacterium</name>
    <dbReference type="NCBI Taxonomy" id="2202143"/>
    <lineage>
        <taxon>Bacteria</taxon>
        <taxon>Bacteria division Kazan-3B-28</taxon>
    </lineage>
</organism>
<reference evidence="1 2" key="1">
    <citation type="submission" date="2018-06" db="EMBL/GenBank/DDBJ databases">
        <title>Extensive metabolic versatility and redundancy in microbially diverse, dynamic hydrothermal sediments.</title>
        <authorList>
            <person name="Dombrowski N."/>
            <person name="Teske A."/>
            <person name="Baker B.J."/>
        </authorList>
    </citation>
    <scope>NUCLEOTIDE SEQUENCE [LARGE SCALE GENOMIC DNA]</scope>
    <source>
        <strain evidence="1">B79_G16</strain>
    </source>
</reference>
<dbReference type="EMBL" id="QMNG01000040">
    <property type="protein sequence ID" value="RLC36632.1"/>
    <property type="molecule type" value="Genomic_DNA"/>
</dbReference>
<comment type="caution">
    <text evidence="1">The sequence shown here is derived from an EMBL/GenBank/DDBJ whole genome shotgun (WGS) entry which is preliminary data.</text>
</comment>
<sequence>MEASSTYEDVIPAYKPSSTVDNQVHCWSSVTIKKEEDDINNWRQNHPELIVRDIGFITGVDLDLIRKILKFRGVNKWFRVRRLLISLKHRWKDEIERVEKEKKEAKKRKDWQRYYFLKGYCEALVDCRQQVRALCHSPRDVDWPKILRWREIGVCQLPAEFPRRPHRRWFWRWDRLK</sequence>
<dbReference type="AlphaFoldDB" id="A0A420ZBR4"/>
<proteinExistence type="predicted"/>
<gene>
    <name evidence="1" type="ORF">DRH29_04160</name>
</gene>
<name>A0A420ZBR4_UNCK3</name>
<evidence type="ECO:0000313" key="1">
    <source>
        <dbReference type="EMBL" id="RLC36632.1"/>
    </source>
</evidence>
<protein>
    <submittedName>
        <fullName evidence="1">Uncharacterized protein</fullName>
    </submittedName>
</protein>
<evidence type="ECO:0000313" key="2">
    <source>
        <dbReference type="Proteomes" id="UP000281261"/>
    </source>
</evidence>
<accession>A0A420ZBR4</accession>
<dbReference type="Proteomes" id="UP000281261">
    <property type="component" value="Unassembled WGS sequence"/>
</dbReference>